<accession>A0A9W8DTK1</accession>
<dbReference type="SUPFAM" id="SSF53098">
    <property type="entry name" value="Ribonuclease H-like"/>
    <property type="match status" value="1"/>
</dbReference>
<evidence type="ECO:0000313" key="7">
    <source>
        <dbReference type="Proteomes" id="UP001150569"/>
    </source>
</evidence>
<sequence length="109" mass="13013">MAEAERQLLDFTKSYFPKPREAVLGGNSVHADRRFLEKDMPALASHLHYRIIDVSTVAELCKRWYPEDKLCKYQKREAHRALDDIKESIGQLRHFRQYFFREDSTRPDQ</sequence>
<feature type="domain" description="Exonuclease" evidence="5">
    <location>
        <begin position="2"/>
        <end position="89"/>
    </location>
</feature>
<evidence type="ECO:0000256" key="3">
    <source>
        <dbReference type="ARBA" id="ARBA00022801"/>
    </source>
</evidence>
<organism evidence="6 7">
    <name type="scientific">Tieghemiomyces parasiticus</name>
    <dbReference type="NCBI Taxonomy" id="78921"/>
    <lineage>
        <taxon>Eukaryota</taxon>
        <taxon>Fungi</taxon>
        <taxon>Fungi incertae sedis</taxon>
        <taxon>Zoopagomycota</taxon>
        <taxon>Kickxellomycotina</taxon>
        <taxon>Dimargaritomycetes</taxon>
        <taxon>Dimargaritales</taxon>
        <taxon>Dimargaritaceae</taxon>
        <taxon>Tieghemiomyces</taxon>
    </lineage>
</organism>
<dbReference type="InterPro" id="IPR013520">
    <property type="entry name" value="Ribonucl_H"/>
</dbReference>
<dbReference type="AlphaFoldDB" id="A0A9W8DTK1"/>
<keyword evidence="3" id="KW-0378">Hydrolase</keyword>
<keyword evidence="7" id="KW-1185">Reference proteome</keyword>
<dbReference type="InterPro" id="IPR022894">
    <property type="entry name" value="Oligoribonuclease"/>
</dbReference>
<name>A0A9W8DTK1_9FUNG</name>
<dbReference type="NCBIfam" id="NF003765">
    <property type="entry name" value="PRK05359.1"/>
    <property type="match status" value="1"/>
</dbReference>
<evidence type="ECO:0000313" key="6">
    <source>
        <dbReference type="EMBL" id="KAJ1922361.1"/>
    </source>
</evidence>
<dbReference type="PANTHER" id="PTHR11046:SF0">
    <property type="entry name" value="OLIGORIBONUCLEASE, MITOCHONDRIAL"/>
    <property type="match status" value="1"/>
</dbReference>
<proteinExistence type="inferred from homology"/>
<dbReference type="InterPro" id="IPR036397">
    <property type="entry name" value="RNaseH_sf"/>
</dbReference>
<evidence type="ECO:0000256" key="1">
    <source>
        <dbReference type="ARBA" id="ARBA00009921"/>
    </source>
</evidence>
<comment type="similarity">
    <text evidence="1">Belongs to the oligoribonuclease family.</text>
</comment>
<dbReference type="Gene3D" id="3.30.420.10">
    <property type="entry name" value="Ribonuclease H-like superfamily/Ribonuclease H"/>
    <property type="match status" value="1"/>
</dbReference>
<dbReference type="GO" id="GO:0003676">
    <property type="term" value="F:nucleic acid binding"/>
    <property type="evidence" value="ECO:0007669"/>
    <property type="project" value="InterPro"/>
</dbReference>
<dbReference type="GO" id="GO:0005739">
    <property type="term" value="C:mitochondrion"/>
    <property type="evidence" value="ECO:0007669"/>
    <property type="project" value="TreeGrafter"/>
</dbReference>
<keyword evidence="4 6" id="KW-0269">Exonuclease</keyword>
<comment type="caution">
    <text evidence="6">The sequence shown here is derived from an EMBL/GenBank/DDBJ whole genome shotgun (WGS) entry which is preliminary data.</text>
</comment>
<evidence type="ECO:0000259" key="5">
    <source>
        <dbReference type="Pfam" id="PF00929"/>
    </source>
</evidence>
<protein>
    <submittedName>
        <fullName evidence="6">Rna exonuclease</fullName>
    </submittedName>
</protein>
<dbReference type="OrthoDB" id="270189at2759"/>
<keyword evidence="2" id="KW-0540">Nuclease</keyword>
<dbReference type="Pfam" id="PF00929">
    <property type="entry name" value="RNase_T"/>
    <property type="match status" value="1"/>
</dbReference>
<dbReference type="InterPro" id="IPR012337">
    <property type="entry name" value="RNaseH-like_sf"/>
</dbReference>
<dbReference type="Proteomes" id="UP001150569">
    <property type="component" value="Unassembled WGS sequence"/>
</dbReference>
<reference evidence="6" key="1">
    <citation type="submission" date="2022-07" db="EMBL/GenBank/DDBJ databases">
        <title>Phylogenomic reconstructions and comparative analyses of Kickxellomycotina fungi.</title>
        <authorList>
            <person name="Reynolds N.K."/>
            <person name="Stajich J.E."/>
            <person name="Barry K."/>
            <person name="Grigoriev I.V."/>
            <person name="Crous P."/>
            <person name="Smith M.E."/>
        </authorList>
    </citation>
    <scope>NUCLEOTIDE SEQUENCE</scope>
    <source>
        <strain evidence="6">RSA 861</strain>
    </source>
</reference>
<evidence type="ECO:0000256" key="4">
    <source>
        <dbReference type="ARBA" id="ARBA00022839"/>
    </source>
</evidence>
<dbReference type="PANTHER" id="PTHR11046">
    <property type="entry name" value="OLIGORIBONUCLEASE, MITOCHONDRIAL"/>
    <property type="match status" value="1"/>
</dbReference>
<gene>
    <name evidence="6" type="primary">rex2_1</name>
    <name evidence="6" type="ORF">IWQ60_006575</name>
</gene>
<dbReference type="EMBL" id="JANBPT010000399">
    <property type="protein sequence ID" value="KAJ1922361.1"/>
    <property type="molecule type" value="Genomic_DNA"/>
</dbReference>
<evidence type="ECO:0000256" key="2">
    <source>
        <dbReference type="ARBA" id="ARBA00022722"/>
    </source>
</evidence>
<dbReference type="GO" id="GO:0000175">
    <property type="term" value="F:3'-5'-RNA exonuclease activity"/>
    <property type="evidence" value="ECO:0007669"/>
    <property type="project" value="InterPro"/>
</dbReference>